<proteinExistence type="predicted"/>
<evidence type="ECO:0000313" key="1">
    <source>
        <dbReference type="EMBL" id="GIL81215.1"/>
    </source>
</evidence>
<comment type="caution">
    <text evidence="1">The sequence shown here is derived from an EMBL/GenBank/DDBJ whole genome shotgun (WGS) entry which is preliminary data.</text>
</comment>
<dbReference type="EMBL" id="BNCP01000021">
    <property type="protein sequence ID" value="GIL81215.1"/>
    <property type="molecule type" value="Genomic_DNA"/>
</dbReference>
<dbReference type="Proteomes" id="UP000747110">
    <property type="component" value="Unassembled WGS sequence"/>
</dbReference>
<reference evidence="1" key="1">
    <citation type="journal article" date="2021" name="Proc. Natl. Acad. Sci. U.S.A.">
        <title>Three genomes in the algal genus Volvox reveal the fate of a haploid sex-determining region after a transition to homothallism.</title>
        <authorList>
            <person name="Yamamoto K."/>
            <person name="Hamaji T."/>
            <person name="Kawai-Toyooka H."/>
            <person name="Matsuzaki R."/>
            <person name="Takahashi F."/>
            <person name="Nishimura Y."/>
            <person name="Kawachi M."/>
            <person name="Noguchi H."/>
            <person name="Minakuchi Y."/>
            <person name="Umen J.G."/>
            <person name="Toyoda A."/>
            <person name="Nozaki H."/>
        </authorList>
    </citation>
    <scope>NUCLEOTIDE SEQUENCE</scope>
    <source>
        <strain evidence="1">NIES-3786</strain>
    </source>
</reference>
<dbReference type="OrthoDB" id="568146at2759"/>
<evidence type="ECO:0000313" key="2">
    <source>
        <dbReference type="Proteomes" id="UP000747110"/>
    </source>
</evidence>
<name>A0A8J4CGG6_9CHLO</name>
<keyword evidence="2" id="KW-1185">Reference proteome</keyword>
<organism evidence="1 2">
    <name type="scientific">Volvox reticuliferus</name>
    <dbReference type="NCBI Taxonomy" id="1737510"/>
    <lineage>
        <taxon>Eukaryota</taxon>
        <taxon>Viridiplantae</taxon>
        <taxon>Chlorophyta</taxon>
        <taxon>core chlorophytes</taxon>
        <taxon>Chlorophyceae</taxon>
        <taxon>CS clade</taxon>
        <taxon>Chlamydomonadales</taxon>
        <taxon>Volvocaceae</taxon>
        <taxon>Volvox</taxon>
    </lineage>
</organism>
<accession>A0A8J4CGG6</accession>
<gene>
    <name evidence="1" type="ORF">Vretifemale_10272</name>
</gene>
<protein>
    <submittedName>
        <fullName evidence="1">Uncharacterized protein</fullName>
    </submittedName>
</protein>
<dbReference type="AlphaFoldDB" id="A0A8J4CGG6"/>
<sequence>MRYYPVLSPRLSPGITPCCPPWFLYPGTVAIDQRLLESAFERFNTLKKKEGINQLRVALEEMGLRLSLKELATALTTLGLTWGRPTQRQMTEAFDQFGQLHELYGEDEAIGMVAGMLGFKSTAAARKQIVEAGHLEANVAGLLGSGPGPGVQPVRAALIAAVKASSAVKIVRKMMAWTPMHDVWYAVKQRLAAKVTCCSVMAAMHASI</sequence>